<keyword evidence="7 14" id="KW-0479">Metal-binding</keyword>
<name>A0A1E5HC74_9ENTE</name>
<dbReference type="RefSeq" id="WP_069640070.1">
    <property type="nucleotide sequence ID" value="NZ_JAFBEZ010000025.1"/>
</dbReference>
<evidence type="ECO:0000256" key="2">
    <source>
        <dbReference type="ARBA" id="ARBA00004882"/>
    </source>
</evidence>
<dbReference type="InterPro" id="IPR016192">
    <property type="entry name" value="APOBEC/CMP_deaminase_Zn-bd"/>
</dbReference>
<evidence type="ECO:0000313" key="20">
    <source>
        <dbReference type="Proteomes" id="UP000094469"/>
    </source>
</evidence>
<dbReference type="STRING" id="1131292.BCR24_15100"/>
<keyword evidence="11" id="KW-0511">Multifunctional enzyme</keyword>
<keyword evidence="6 14" id="KW-0686">Riboflavin biosynthesis</keyword>
<dbReference type="GO" id="GO:0008835">
    <property type="term" value="F:diaminohydroxyphosphoribosylaminopyrimidine deaminase activity"/>
    <property type="evidence" value="ECO:0007669"/>
    <property type="project" value="UniProtKB-EC"/>
</dbReference>
<comment type="pathway">
    <text evidence="2 14">Cofactor biosynthesis; riboflavin biosynthesis; 5-amino-6-(D-ribitylamino)uracil from GTP: step 2/4.</text>
</comment>
<evidence type="ECO:0000256" key="10">
    <source>
        <dbReference type="ARBA" id="ARBA00023002"/>
    </source>
</evidence>
<feature type="binding site" evidence="17">
    <location>
        <position position="85"/>
    </location>
    <ligand>
        <name>Zn(2+)</name>
        <dbReference type="ChEBI" id="CHEBI:29105"/>
        <note>catalytic</note>
    </ligand>
</feature>
<dbReference type="CDD" id="cd01284">
    <property type="entry name" value="Riboflavin_deaminase-reductase"/>
    <property type="match status" value="1"/>
</dbReference>
<dbReference type="PROSITE" id="PS51747">
    <property type="entry name" value="CYT_DCMP_DEAMINASES_2"/>
    <property type="match status" value="1"/>
</dbReference>
<evidence type="ECO:0000256" key="15">
    <source>
        <dbReference type="PIRSR" id="PIRSR006769-1"/>
    </source>
</evidence>
<feature type="binding site" evidence="17">
    <location>
        <position position="76"/>
    </location>
    <ligand>
        <name>Zn(2+)</name>
        <dbReference type="ChEBI" id="CHEBI:29105"/>
        <note>catalytic</note>
    </ligand>
</feature>
<dbReference type="AlphaFoldDB" id="A0A1E5HC74"/>
<evidence type="ECO:0000256" key="1">
    <source>
        <dbReference type="ARBA" id="ARBA00002151"/>
    </source>
</evidence>
<dbReference type="Gene3D" id="3.40.140.10">
    <property type="entry name" value="Cytidine Deaminase, domain 2"/>
    <property type="match status" value="1"/>
</dbReference>
<feature type="binding site" evidence="16">
    <location>
        <position position="184"/>
    </location>
    <ligand>
        <name>substrate</name>
    </ligand>
</feature>
<comment type="cofactor">
    <cofactor evidence="14 17">
        <name>Zn(2+)</name>
        <dbReference type="ChEBI" id="CHEBI:29105"/>
    </cofactor>
    <text evidence="14 17">Binds 1 zinc ion.</text>
</comment>
<gene>
    <name evidence="19" type="ORF">BCR24_15100</name>
</gene>
<evidence type="ECO:0000256" key="12">
    <source>
        <dbReference type="ARBA" id="ARBA00049861"/>
    </source>
</evidence>
<organism evidence="19 20">
    <name type="scientific">Enterococcus ureilyticus</name>
    <dbReference type="NCBI Taxonomy" id="1131292"/>
    <lineage>
        <taxon>Bacteria</taxon>
        <taxon>Bacillati</taxon>
        <taxon>Bacillota</taxon>
        <taxon>Bacilli</taxon>
        <taxon>Lactobacillales</taxon>
        <taxon>Enterococcaceae</taxon>
        <taxon>Enterococcus</taxon>
    </lineage>
</organism>
<dbReference type="GO" id="GO:0009231">
    <property type="term" value="P:riboflavin biosynthetic process"/>
    <property type="evidence" value="ECO:0007669"/>
    <property type="project" value="UniProtKB-UniPathway"/>
</dbReference>
<dbReference type="Proteomes" id="UP000094469">
    <property type="component" value="Unassembled WGS sequence"/>
</dbReference>
<dbReference type="PROSITE" id="PS00903">
    <property type="entry name" value="CYT_DCMP_DEAMINASES_1"/>
    <property type="match status" value="1"/>
</dbReference>
<dbReference type="Pfam" id="PF01872">
    <property type="entry name" value="RibD_C"/>
    <property type="match status" value="1"/>
</dbReference>
<evidence type="ECO:0000259" key="18">
    <source>
        <dbReference type="PROSITE" id="PS51747"/>
    </source>
</evidence>
<feature type="binding site" evidence="16">
    <location>
        <position position="286"/>
    </location>
    <ligand>
        <name>substrate</name>
    </ligand>
</feature>
<dbReference type="InterPro" id="IPR002125">
    <property type="entry name" value="CMP_dCMP_dom"/>
</dbReference>
<evidence type="ECO:0000256" key="16">
    <source>
        <dbReference type="PIRSR" id="PIRSR006769-2"/>
    </source>
</evidence>
<feature type="binding site" evidence="16">
    <location>
        <position position="155"/>
    </location>
    <ligand>
        <name>NADP(+)</name>
        <dbReference type="ChEBI" id="CHEBI:58349"/>
    </ligand>
</feature>
<comment type="caution">
    <text evidence="19">The sequence shown here is derived from an EMBL/GenBank/DDBJ whole genome shotgun (WGS) entry which is preliminary data.</text>
</comment>
<dbReference type="NCBIfam" id="TIGR00326">
    <property type="entry name" value="eubact_ribD"/>
    <property type="match status" value="1"/>
</dbReference>
<dbReference type="PIRSF" id="PIRSF006769">
    <property type="entry name" value="RibD"/>
    <property type="match status" value="1"/>
</dbReference>
<keyword evidence="14" id="KW-0378">Hydrolase</keyword>
<dbReference type="EC" id="1.1.1.193" evidence="14"/>
<dbReference type="EC" id="3.5.4.26" evidence="14"/>
<dbReference type="SUPFAM" id="SSF53927">
    <property type="entry name" value="Cytidine deaminase-like"/>
    <property type="match status" value="1"/>
</dbReference>
<evidence type="ECO:0000256" key="14">
    <source>
        <dbReference type="PIRNR" id="PIRNR006769"/>
    </source>
</evidence>
<evidence type="ECO:0000256" key="4">
    <source>
        <dbReference type="ARBA" id="ARBA00005259"/>
    </source>
</evidence>
<evidence type="ECO:0000256" key="3">
    <source>
        <dbReference type="ARBA" id="ARBA00004910"/>
    </source>
</evidence>
<comment type="function">
    <text evidence="1 14">Converts 2,5-diamino-6-(ribosylamino)-4(3h)-pyrimidinone 5'-phosphate into 5-amino-6-(ribosylamino)-2,4(1h,3h)-pyrimidinedione 5'-phosphate.</text>
</comment>
<feature type="binding site" evidence="17">
    <location>
        <position position="49"/>
    </location>
    <ligand>
        <name>Zn(2+)</name>
        <dbReference type="ChEBI" id="CHEBI:29105"/>
        <note>catalytic</note>
    </ligand>
</feature>
<dbReference type="Pfam" id="PF00383">
    <property type="entry name" value="dCMP_cyt_deam_1"/>
    <property type="match status" value="1"/>
</dbReference>
<dbReference type="InterPro" id="IPR050765">
    <property type="entry name" value="Riboflavin_Biosynth_HTPR"/>
</dbReference>
<dbReference type="InterPro" id="IPR024072">
    <property type="entry name" value="DHFR-like_dom_sf"/>
</dbReference>
<feature type="domain" description="CMP/dCMP-type deaminase" evidence="18">
    <location>
        <begin position="1"/>
        <end position="124"/>
    </location>
</feature>
<sequence>MHEAFMELAILEAKKGKGKTFTNPLVGAVIVSENEVISKSAHLKYGQEHAEKNAINLCKTPEKLLNSTIYVTLEPCDHYGKQPPCTQVIIDSGIKCVVIGQHDPNPLVSGKGVEKLREQGIYVIIGVLEKEVRDLNEHYNHFFEKHRPFVSLKQAMSLDGKISLRKKRTNLTQKKVFERVHEERGDYQAILVGSETIIIDDPLLLSTKKSHFPPVRIVLDRRGRVLSNFKLRIFKNATAPVLIFTEKVGHIGKLPKHVEVCYFSSVTVQNVLNELHKRNIQSVYVEGGSVIHDAFLASDYWDEIICYVAPLLLGGNSLSSMSSNRESNSKTPLKFVDLEKIGSDFRIVGRRV</sequence>
<feature type="binding site" evidence="16">
    <location>
        <position position="204"/>
    </location>
    <ligand>
        <name>substrate</name>
    </ligand>
</feature>
<evidence type="ECO:0000256" key="13">
    <source>
        <dbReference type="ARBA" id="ARBA00049886"/>
    </source>
</evidence>
<dbReference type="Gene3D" id="3.40.430.10">
    <property type="entry name" value="Dihydrofolate Reductase, subunit A"/>
    <property type="match status" value="1"/>
</dbReference>
<evidence type="ECO:0000313" key="19">
    <source>
        <dbReference type="EMBL" id="OEG22534.1"/>
    </source>
</evidence>
<comment type="catalytic activity">
    <reaction evidence="12 14">
        <text>5-amino-6-(5-phospho-D-ribitylamino)uracil + NADP(+) = 5-amino-6-(5-phospho-D-ribosylamino)uracil + NADPH + H(+)</text>
        <dbReference type="Rhea" id="RHEA:17845"/>
        <dbReference type="ChEBI" id="CHEBI:15378"/>
        <dbReference type="ChEBI" id="CHEBI:57783"/>
        <dbReference type="ChEBI" id="CHEBI:58349"/>
        <dbReference type="ChEBI" id="CHEBI:58421"/>
        <dbReference type="ChEBI" id="CHEBI:58453"/>
        <dbReference type="EC" id="1.1.1.193"/>
    </reaction>
</comment>
<evidence type="ECO:0000256" key="7">
    <source>
        <dbReference type="ARBA" id="ARBA00022723"/>
    </source>
</evidence>
<dbReference type="InterPro" id="IPR004794">
    <property type="entry name" value="Eubact_RibD"/>
</dbReference>
<comment type="similarity">
    <text evidence="5 14">In the C-terminal section; belongs to the HTP reductase family.</text>
</comment>
<evidence type="ECO:0000256" key="5">
    <source>
        <dbReference type="ARBA" id="ARBA00007417"/>
    </source>
</evidence>
<evidence type="ECO:0000256" key="6">
    <source>
        <dbReference type="ARBA" id="ARBA00022619"/>
    </source>
</evidence>
<keyword evidence="9 14" id="KW-0521">NADP</keyword>
<dbReference type="GO" id="GO:0008270">
    <property type="term" value="F:zinc ion binding"/>
    <property type="evidence" value="ECO:0007669"/>
    <property type="project" value="InterPro"/>
</dbReference>
<dbReference type="InterPro" id="IPR002734">
    <property type="entry name" value="RibDG_C"/>
</dbReference>
<dbReference type="PANTHER" id="PTHR38011">
    <property type="entry name" value="DIHYDROFOLATE REDUCTASE FAMILY PROTEIN (AFU_ORTHOLOGUE AFUA_8G06820)"/>
    <property type="match status" value="1"/>
</dbReference>
<evidence type="ECO:0000256" key="9">
    <source>
        <dbReference type="ARBA" id="ARBA00022857"/>
    </source>
</evidence>
<proteinExistence type="inferred from homology"/>
<dbReference type="UniPathway" id="UPA00275">
    <property type="reaction ID" value="UER00401"/>
</dbReference>
<dbReference type="EMBL" id="MIKC01000014">
    <property type="protein sequence ID" value="OEG22534.1"/>
    <property type="molecule type" value="Genomic_DNA"/>
</dbReference>
<evidence type="ECO:0000256" key="8">
    <source>
        <dbReference type="ARBA" id="ARBA00022833"/>
    </source>
</evidence>
<keyword evidence="20" id="KW-1185">Reference proteome</keyword>
<dbReference type="InterPro" id="IPR016193">
    <property type="entry name" value="Cytidine_deaminase-like"/>
</dbReference>
<dbReference type="GO" id="GO:0008703">
    <property type="term" value="F:5-amino-6-(5-phosphoribosylamino)uracil reductase activity"/>
    <property type="evidence" value="ECO:0007669"/>
    <property type="project" value="UniProtKB-EC"/>
</dbReference>
<comment type="catalytic activity">
    <reaction evidence="13 14">
        <text>2,5-diamino-6-hydroxy-4-(5-phosphoribosylamino)-pyrimidine + H2O + H(+) = 5-amino-6-(5-phospho-D-ribosylamino)uracil + NH4(+)</text>
        <dbReference type="Rhea" id="RHEA:21868"/>
        <dbReference type="ChEBI" id="CHEBI:15377"/>
        <dbReference type="ChEBI" id="CHEBI:15378"/>
        <dbReference type="ChEBI" id="CHEBI:28938"/>
        <dbReference type="ChEBI" id="CHEBI:58453"/>
        <dbReference type="ChEBI" id="CHEBI:58614"/>
        <dbReference type="EC" id="3.5.4.26"/>
    </reaction>
</comment>
<accession>A0A1E5HC74</accession>
<dbReference type="PANTHER" id="PTHR38011:SF7">
    <property type="entry name" value="2,5-DIAMINO-6-RIBOSYLAMINO-4(3H)-PYRIMIDINONE 5'-PHOSPHATE REDUCTASE"/>
    <property type="match status" value="1"/>
</dbReference>
<evidence type="ECO:0000256" key="17">
    <source>
        <dbReference type="PIRSR" id="PIRSR006769-3"/>
    </source>
</evidence>
<comment type="similarity">
    <text evidence="4 14">In the N-terminal section; belongs to the cytidine and deoxycytidylate deaminase family.</text>
</comment>
<feature type="binding site" evidence="16">
    <location>
        <position position="196"/>
    </location>
    <ligand>
        <name>NADP(+)</name>
        <dbReference type="ChEBI" id="CHEBI:58349"/>
    </ligand>
</feature>
<evidence type="ECO:0000256" key="11">
    <source>
        <dbReference type="ARBA" id="ARBA00023268"/>
    </source>
</evidence>
<comment type="pathway">
    <text evidence="3 14">Cofactor biosynthesis; riboflavin biosynthesis; 5-amino-6-(D-ribitylamino)uracil from GTP: step 3/4.</text>
</comment>
<keyword evidence="10 14" id="KW-0560">Oxidoreductase</keyword>
<feature type="binding site" evidence="16">
    <location>
        <begin position="288"/>
        <end position="294"/>
    </location>
    <ligand>
        <name>NADP(+)</name>
        <dbReference type="ChEBI" id="CHEBI:58349"/>
    </ligand>
</feature>
<reference evidence="20" key="1">
    <citation type="submission" date="2016-09" db="EMBL/GenBank/DDBJ databases">
        <authorList>
            <person name="Gulvik C.A."/>
        </authorList>
    </citation>
    <scope>NUCLEOTIDE SEQUENCE [LARGE SCALE GENOMIC DNA]</scope>
    <source>
        <strain evidence="20">LMG 26676</strain>
    </source>
</reference>
<feature type="binding site" evidence="16">
    <location>
        <position position="200"/>
    </location>
    <ligand>
        <name>NADP(+)</name>
        <dbReference type="ChEBI" id="CHEBI:58349"/>
    </ligand>
</feature>
<keyword evidence="8 14" id="KW-0862">Zinc</keyword>
<feature type="active site" description="Proton donor" evidence="15">
    <location>
        <position position="51"/>
    </location>
</feature>
<protein>
    <recommendedName>
        <fullName evidence="14">Riboflavin biosynthesis protein RibD</fullName>
    </recommendedName>
    <domain>
        <recommendedName>
            <fullName evidence="14">Diaminohydroxyphosphoribosylaminopyrimidine deaminase</fullName>
            <shortName evidence="14">DRAP deaminase</shortName>
            <ecNumber evidence="14">3.5.4.26</ecNumber>
        </recommendedName>
        <alternativeName>
            <fullName evidence="14">Riboflavin-specific deaminase</fullName>
        </alternativeName>
    </domain>
    <domain>
        <recommendedName>
            <fullName evidence="14">5-amino-6-(5-phosphoribosylamino)uracil reductase</fullName>
            <ecNumber evidence="14">1.1.1.193</ecNumber>
        </recommendedName>
        <alternativeName>
            <fullName evidence="14">HTP reductase</fullName>
        </alternativeName>
    </domain>
</protein>
<dbReference type="SUPFAM" id="SSF53597">
    <property type="entry name" value="Dihydrofolate reductase-like"/>
    <property type="match status" value="1"/>
</dbReference>